<dbReference type="GeneTree" id="ENSGT00390000010463"/>
<dbReference type="InterPro" id="IPR012338">
    <property type="entry name" value="Beta-lactam/transpept-like"/>
</dbReference>
<organism evidence="5 6">
    <name type="scientific">Seriola dumerili</name>
    <name type="common">Greater amberjack</name>
    <name type="synonym">Caranx dumerili</name>
    <dbReference type="NCBI Taxonomy" id="41447"/>
    <lineage>
        <taxon>Eukaryota</taxon>
        <taxon>Metazoa</taxon>
        <taxon>Chordata</taxon>
        <taxon>Craniata</taxon>
        <taxon>Vertebrata</taxon>
        <taxon>Euteleostomi</taxon>
        <taxon>Actinopterygii</taxon>
        <taxon>Neopterygii</taxon>
        <taxon>Teleostei</taxon>
        <taxon>Neoteleostei</taxon>
        <taxon>Acanthomorphata</taxon>
        <taxon>Carangaria</taxon>
        <taxon>Carangiformes</taxon>
        <taxon>Carangidae</taxon>
        <taxon>Seriola</taxon>
    </lineage>
</organism>
<evidence type="ECO:0000256" key="2">
    <source>
        <dbReference type="ARBA" id="ARBA00012918"/>
    </source>
</evidence>
<accession>A0A3B4VGF0</accession>
<dbReference type="InterPro" id="IPR015868">
    <property type="entry name" value="Glutaminase"/>
</dbReference>
<dbReference type="GO" id="GO:0004359">
    <property type="term" value="F:glutaminase activity"/>
    <property type="evidence" value="ECO:0007669"/>
    <property type="project" value="UniProtKB-EC"/>
</dbReference>
<dbReference type="PANTHER" id="PTHR12544:SF33">
    <property type="entry name" value="GLUTAMINASE LIVER ISOFORM, MITOCHONDRIAL"/>
    <property type="match status" value="1"/>
</dbReference>
<comment type="catalytic activity">
    <reaction evidence="4">
        <text>L-glutamine + H2O = L-glutamate + NH4(+)</text>
        <dbReference type="Rhea" id="RHEA:15889"/>
        <dbReference type="ChEBI" id="CHEBI:15377"/>
        <dbReference type="ChEBI" id="CHEBI:28938"/>
        <dbReference type="ChEBI" id="CHEBI:29985"/>
        <dbReference type="ChEBI" id="CHEBI:58359"/>
        <dbReference type="EC" id="3.5.1.2"/>
    </reaction>
</comment>
<protein>
    <recommendedName>
        <fullName evidence="2">glutaminase</fullName>
        <ecNumber evidence="2">3.5.1.2</ecNumber>
    </recommendedName>
</protein>
<dbReference type="PANTHER" id="PTHR12544">
    <property type="entry name" value="GLUTAMINASE"/>
    <property type="match status" value="1"/>
</dbReference>
<dbReference type="Gene3D" id="3.40.710.10">
    <property type="entry name" value="DD-peptidase/beta-lactamase superfamily"/>
    <property type="match status" value="1"/>
</dbReference>
<evidence type="ECO:0000256" key="1">
    <source>
        <dbReference type="ARBA" id="ARBA00011076"/>
    </source>
</evidence>
<dbReference type="AlphaFoldDB" id="A0A3B4VGF0"/>
<name>A0A3B4VGF0_SERDU</name>
<proteinExistence type="inferred from homology"/>
<evidence type="ECO:0000256" key="4">
    <source>
        <dbReference type="ARBA" id="ARBA00049534"/>
    </source>
</evidence>
<dbReference type="Ensembl" id="ENSSDUT00000030495.1">
    <property type="protein sequence ID" value="ENSSDUP00000029983.1"/>
    <property type="gene ID" value="ENSSDUG00000021565.1"/>
</dbReference>
<evidence type="ECO:0000313" key="5">
    <source>
        <dbReference type="Ensembl" id="ENSSDUP00000029983.1"/>
    </source>
</evidence>
<dbReference type="GO" id="GO:0006537">
    <property type="term" value="P:glutamate biosynthetic process"/>
    <property type="evidence" value="ECO:0007669"/>
    <property type="project" value="TreeGrafter"/>
</dbReference>
<dbReference type="GO" id="GO:0006543">
    <property type="term" value="P:L-glutamine catabolic process"/>
    <property type="evidence" value="ECO:0007669"/>
    <property type="project" value="TreeGrafter"/>
</dbReference>
<dbReference type="Pfam" id="PF04960">
    <property type="entry name" value="Glutaminase"/>
    <property type="match status" value="1"/>
</dbReference>
<dbReference type="Proteomes" id="UP000261420">
    <property type="component" value="Unplaced"/>
</dbReference>
<dbReference type="EC" id="3.5.1.2" evidence="2"/>
<sequence length="191" mass="20796">MAATLANGGICPITGERVLSAEAVRNTLSLMHSCGMYDFSGQFAFHVGLPAKSGVSGAVLLVVPNVMGMMCWSPPLDRLGNSVRGIHFCQELVSCFNFHNYDNLRHFTKKHDPRRRSDDDPVSLAKPATGLLKRTGKHGQDISSTSPGFACVFVFVLKKCGRYFVNMATAVATSLLWQESRTLTGKAQKNT</sequence>
<evidence type="ECO:0000313" key="6">
    <source>
        <dbReference type="Proteomes" id="UP000261420"/>
    </source>
</evidence>
<reference evidence="5" key="2">
    <citation type="submission" date="2025-09" db="UniProtKB">
        <authorList>
            <consortium name="Ensembl"/>
        </authorList>
    </citation>
    <scope>IDENTIFICATION</scope>
</reference>
<dbReference type="SUPFAM" id="SSF56601">
    <property type="entry name" value="beta-lactamase/transpeptidase-like"/>
    <property type="match status" value="1"/>
</dbReference>
<evidence type="ECO:0000256" key="3">
    <source>
        <dbReference type="ARBA" id="ARBA00022801"/>
    </source>
</evidence>
<comment type="similarity">
    <text evidence="1">Belongs to the glutaminase family.</text>
</comment>
<keyword evidence="3" id="KW-0378">Hydrolase</keyword>
<reference evidence="5" key="1">
    <citation type="submission" date="2025-08" db="UniProtKB">
        <authorList>
            <consortium name="Ensembl"/>
        </authorList>
    </citation>
    <scope>IDENTIFICATION</scope>
</reference>
<keyword evidence="6" id="KW-1185">Reference proteome</keyword>